<keyword evidence="3" id="KW-1185">Reference proteome</keyword>
<feature type="transmembrane region" description="Helical" evidence="1">
    <location>
        <begin position="92"/>
        <end position="113"/>
    </location>
</feature>
<name>A0A4R6B4W9_9RHOB</name>
<dbReference type="EMBL" id="SMZO01000009">
    <property type="protein sequence ID" value="TDL90436.1"/>
    <property type="molecule type" value="Genomic_DNA"/>
</dbReference>
<evidence type="ECO:0000313" key="3">
    <source>
        <dbReference type="Proteomes" id="UP000294562"/>
    </source>
</evidence>
<feature type="transmembrane region" description="Helical" evidence="1">
    <location>
        <begin position="257"/>
        <end position="273"/>
    </location>
</feature>
<feature type="transmembrane region" description="Helical" evidence="1">
    <location>
        <begin position="125"/>
        <end position="141"/>
    </location>
</feature>
<feature type="transmembrane region" description="Helical" evidence="1">
    <location>
        <begin position="220"/>
        <end position="237"/>
    </location>
</feature>
<organism evidence="2 3">
    <name type="scientific">Meridianimarinicoccus aquatilis</name>
    <dbReference type="NCBI Taxonomy" id="2552766"/>
    <lineage>
        <taxon>Bacteria</taxon>
        <taxon>Pseudomonadati</taxon>
        <taxon>Pseudomonadota</taxon>
        <taxon>Alphaproteobacteria</taxon>
        <taxon>Rhodobacterales</taxon>
        <taxon>Paracoccaceae</taxon>
        <taxon>Meridianimarinicoccus</taxon>
    </lineage>
</organism>
<feature type="transmembrane region" description="Helical" evidence="1">
    <location>
        <begin position="147"/>
        <end position="169"/>
    </location>
</feature>
<evidence type="ECO:0000256" key="1">
    <source>
        <dbReference type="SAM" id="Phobius"/>
    </source>
</evidence>
<feature type="transmembrane region" description="Helical" evidence="1">
    <location>
        <begin position="380"/>
        <end position="399"/>
    </location>
</feature>
<dbReference type="RefSeq" id="WP_133341951.1">
    <property type="nucleotide sequence ID" value="NZ_SMZO01000009.1"/>
</dbReference>
<comment type="caution">
    <text evidence="2">The sequence shown here is derived from an EMBL/GenBank/DDBJ whole genome shotgun (WGS) entry which is preliminary data.</text>
</comment>
<dbReference type="Proteomes" id="UP000294562">
    <property type="component" value="Unassembled WGS sequence"/>
</dbReference>
<reference evidence="2 3" key="1">
    <citation type="submission" date="2019-03" db="EMBL/GenBank/DDBJ databases">
        <title>Rhodobacteraceae bacterium SM1902, a new member of the family Rhodobacteraceae isolated from Yantai.</title>
        <authorList>
            <person name="Sun Y."/>
        </authorList>
    </citation>
    <scope>NUCLEOTIDE SEQUENCE [LARGE SCALE GENOMIC DNA]</scope>
    <source>
        <strain evidence="2 3">SM1902</strain>
    </source>
</reference>
<gene>
    <name evidence="2" type="ORF">E2L05_05790</name>
</gene>
<evidence type="ECO:0000313" key="2">
    <source>
        <dbReference type="EMBL" id="TDL90436.1"/>
    </source>
</evidence>
<accession>A0A4R6B4W9</accession>
<feature type="transmembrane region" description="Helical" evidence="1">
    <location>
        <begin position="350"/>
        <end position="368"/>
    </location>
</feature>
<dbReference type="OrthoDB" id="7330808at2"/>
<feature type="transmembrane region" description="Helical" evidence="1">
    <location>
        <begin position="12"/>
        <end position="37"/>
    </location>
</feature>
<dbReference type="AlphaFoldDB" id="A0A4R6B4W9"/>
<keyword evidence="1" id="KW-0812">Transmembrane</keyword>
<sequence>MIVGQNLARALLSPLSISAIFSTLMVGLAVAGGFLGFSSVPFWDMWNGALLFTMKFQDGQLGQIWSQHNEHRIVLARLLFILDSSIFGDRSVFLICMNYVIMAFAGFYLVRYISQISTTIADSKPTARVLSLMIFGWVFLWTQQENFVWAFQSQFFLMTVLPLIAFYFLARSADHGDGVSFGISLFLGVLSAGTMANGIAVLPMMLLCAFFLKLPLYKKSFLLILSVAVPYAYFYGYVAPEHHGSLSSSLRDDPGTVLLYTMIYLGSPFYHIFGHGTVAYFVAFCFGLGISAGSIFLASKILFSTTRSPFQVSLLHYVAFVGATALATAGGRAVFGIHAVVAERYTTPTVVMWAAFVVLVWATFPNAFQLREQRNSIRAWSSILTIFSFFVLMSQFNALQSKALHLADQNLAALALELGVHDSDAIEKVYPVADHVILMAEEIVKRRRSVFGRFPFHDLRSTLGQPLISSSLQLCVGSMDEIIPVSTDPSFVKVRGWIFDQNSNSVSELVSFINSGNVVSGFAITGWPRDDVASAISPSARYSGFFGYLRQQDVEGGLSAIGSSPDCVLELSMPKIVE</sequence>
<protein>
    <recommendedName>
        <fullName evidence="4">Transmembrane protein</fullName>
    </recommendedName>
</protein>
<feature type="transmembrane region" description="Helical" evidence="1">
    <location>
        <begin position="279"/>
        <end position="302"/>
    </location>
</feature>
<proteinExistence type="predicted"/>
<feature type="transmembrane region" description="Helical" evidence="1">
    <location>
        <begin position="314"/>
        <end position="338"/>
    </location>
</feature>
<evidence type="ECO:0008006" key="4">
    <source>
        <dbReference type="Google" id="ProtNLM"/>
    </source>
</evidence>
<feature type="transmembrane region" description="Helical" evidence="1">
    <location>
        <begin position="181"/>
        <end position="214"/>
    </location>
</feature>
<keyword evidence="1" id="KW-0472">Membrane</keyword>
<keyword evidence="1" id="KW-1133">Transmembrane helix</keyword>